<proteinExistence type="predicted"/>
<evidence type="ECO:0000313" key="2">
    <source>
        <dbReference type="Proteomes" id="UP000322524"/>
    </source>
</evidence>
<dbReference type="Proteomes" id="UP000322524">
    <property type="component" value="Unassembled WGS sequence"/>
</dbReference>
<protein>
    <submittedName>
        <fullName evidence="1">ATPase</fullName>
    </submittedName>
</protein>
<dbReference type="CDD" id="cd08865">
    <property type="entry name" value="SRPBCC_10"/>
    <property type="match status" value="1"/>
</dbReference>
<name>A0A5D4SY02_9BACI</name>
<dbReference type="OrthoDB" id="2898773at2"/>
<dbReference type="AlphaFoldDB" id="A0A5D4SY02"/>
<dbReference type="InterPro" id="IPR023393">
    <property type="entry name" value="START-like_dom_sf"/>
</dbReference>
<comment type="caution">
    <text evidence="1">The sequence shown here is derived from an EMBL/GenBank/DDBJ whole genome shotgun (WGS) entry which is preliminary data.</text>
</comment>
<evidence type="ECO:0000313" key="1">
    <source>
        <dbReference type="EMBL" id="TYS67541.1"/>
    </source>
</evidence>
<dbReference type="EMBL" id="VTEV01000005">
    <property type="protein sequence ID" value="TYS67541.1"/>
    <property type="molecule type" value="Genomic_DNA"/>
</dbReference>
<accession>A0A5D4SY02</accession>
<dbReference type="Gene3D" id="3.30.530.20">
    <property type="match status" value="1"/>
</dbReference>
<reference evidence="1 2" key="1">
    <citation type="submission" date="2019-08" db="EMBL/GenBank/DDBJ databases">
        <title>Bacillus genomes from the desert of Cuatro Cienegas, Coahuila.</title>
        <authorList>
            <person name="Olmedo-Alvarez G."/>
        </authorList>
    </citation>
    <scope>NUCLEOTIDE SEQUENCE [LARGE SCALE GENOMIC DNA]</scope>
    <source>
        <strain evidence="1 2">CH28_1T</strain>
    </source>
</reference>
<dbReference type="RefSeq" id="WP_148988655.1">
    <property type="nucleotide sequence ID" value="NZ_VTEV01000005.1"/>
</dbReference>
<dbReference type="InterPro" id="IPR019587">
    <property type="entry name" value="Polyketide_cyclase/dehydratase"/>
</dbReference>
<dbReference type="SUPFAM" id="SSF55961">
    <property type="entry name" value="Bet v1-like"/>
    <property type="match status" value="1"/>
</dbReference>
<sequence>MVNVTTEIIINCSKMQVADYAANPDHAPVWYDNIDSSDWRTPKPLQLGSQIAFRAKFLGKELAYIYEIVEFLPGEKLTMKTAQGPFPMETTYTWTAINTNTTKMTLQNKGEPKGFSKLFSPVMATMMKKANEKDLMKIKDILENQ</sequence>
<gene>
    <name evidence="1" type="ORF">FZC76_13240</name>
</gene>
<dbReference type="Pfam" id="PF10604">
    <property type="entry name" value="Polyketide_cyc2"/>
    <property type="match status" value="1"/>
</dbReference>
<organism evidence="1 2">
    <name type="scientific">Sutcliffiella horikoshii</name>
    <dbReference type="NCBI Taxonomy" id="79883"/>
    <lineage>
        <taxon>Bacteria</taxon>
        <taxon>Bacillati</taxon>
        <taxon>Bacillota</taxon>
        <taxon>Bacilli</taxon>
        <taxon>Bacillales</taxon>
        <taxon>Bacillaceae</taxon>
        <taxon>Sutcliffiella</taxon>
    </lineage>
</organism>